<name>A0AA39H836_9BILA</name>
<feature type="compositionally biased region" description="Acidic residues" evidence="1">
    <location>
        <begin position="50"/>
        <end position="63"/>
    </location>
</feature>
<accession>A0AA39H836</accession>
<proteinExistence type="predicted"/>
<sequence>MAYVVPKMMEEAAYEMNPAEFRRLAYGLFADAEARAAATLQIPIDVITISEDEDEQMPEETEEMPEKKSKKTKTISCAGAPAPIEEAIQGFYALIGGLLGFKMLSIDCSLDREHPILIP</sequence>
<organism evidence="2 3">
    <name type="scientific">Steinernema hermaphroditum</name>
    <dbReference type="NCBI Taxonomy" id="289476"/>
    <lineage>
        <taxon>Eukaryota</taxon>
        <taxon>Metazoa</taxon>
        <taxon>Ecdysozoa</taxon>
        <taxon>Nematoda</taxon>
        <taxon>Chromadorea</taxon>
        <taxon>Rhabditida</taxon>
        <taxon>Tylenchina</taxon>
        <taxon>Panagrolaimomorpha</taxon>
        <taxon>Strongyloidoidea</taxon>
        <taxon>Steinernematidae</taxon>
        <taxon>Steinernema</taxon>
    </lineage>
</organism>
<feature type="region of interest" description="Disordered" evidence="1">
    <location>
        <begin position="49"/>
        <end position="74"/>
    </location>
</feature>
<protein>
    <submittedName>
        <fullName evidence="2">Uncharacterized protein</fullName>
    </submittedName>
</protein>
<gene>
    <name evidence="2" type="ORF">QR680_003137</name>
</gene>
<evidence type="ECO:0000313" key="2">
    <source>
        <dbReference type="EMBL" id="KAK0399612.1"/>
    </source>
</evidence>
<dbReference type="Proteomes" id="UP001175271">
    <property type="component" value="Unassembled WGS sequence"/>
</dbReference>
<dbReference type="EMBL" id="JAUCMV010000005">
    <property type="protein sequence ID" value="KAK0399612.1"/>
    <property type="molecule type" value="Genomic_DNA"/>
</dbReference>
<keyword evidence="3" id="KW-1185">Reference proteome</keyword>
<reference evidence="2" key="1">
    <citation type="submission" date="2023-06" db="EMBL/GenBank/DDBJ databases">
        <title>Genomic analysis of the entomopathogenic nematode Steinernema hermaphroditum.</title>
        <authorList>
            <person name="Schwarz E.M."/>
            <person name="Heppert J.K."/>
            <person name="Baniya A."/>
            <person name="Schwartz H.T."/>
            <person name="Tan C.-H."/>
            <person name="Antoshechkin I."/>
            <person name="Sternberg P.W."/>
            <person name="Goodrich-Blair H."/>
            <person name="Dillman A.R."/>
        </authorList>
    </citation>
    <scope>NUCLEOTIDE SEQUENCE</scope>
    <source>
        <strain evidence="2">PS9179</strain>
        <tissue evidence="2">Whole animal</tissue>
    </source>
</reference>
<evidence type="ECO:0000313" key="3">
    <source>
        <dbReference type="Proteomes" id="UP001175271"/>
    </source>
</evidence>
<comment type="caution">
    <text evidence="2">The sequence shown here is derived from an EMBL/GenBank/DDBJ whole genome shotgun (WGS) entry which is preliminary data.</text>
</comment>
<dbReference type="AlphaFoldDB" id="A0AA39H836"/>
<evidence type="ECO:0000256" key="1">
    <source>
        <dbReference type="SAM" id="MobiDB-lite"/>
    </source>
</evidence>